<keyword evidence="4" id="KW-1185">Reference proteome</keyword>
<feature type="domain" description="DUF427" evidence="2">
    <location>
        <begin position="49"/>
        <end position="140"/>
    </location>
</feature>
<dbReference type="Gene3D" id="2.170.150.40">
    <property type="entry name" value="Domain of unknown function (DUF427)"/>
    <property type="match status" value="1"/>
</dbReference>
<evidence type="ECO:0000313" key="3">
    <source>
        <dbReference type="EMBL" id="CAB3757641.1"/>
    </source>
</evidence>
<name>A0A6J5DWI2_9BURK</name>
<evidence type="ECO:0000256" key="1">
    <source>
        <dbReference type="SAM" id="MobiDB-lite"/>
    </source>
</evidence>
<dbReference type="PANTHER" id="PTHR34310">
    <property type="entry name" value="DUF427 DOMAIN PROTEIN (AFU_ORTHOLOGUE AFUA_3G02220)"/>
    <property type="match status" value="1"/>
</dbReference>
<feature type="compositionally biased region" description="Low complexity" evidence="1">
    <location>
        <begin position="18"/>
        <end position="35"/>
    </location>
</feature>
<dbReference type="InterPro" id="IPR038694">
    <property type="entry name" value="DUF427_sf"/>
</dbReference>
<protein>
    <recommendedName>
        <fullName evidence="2">DUF427 domain-containing protein</fullName>
    </recommendedName>
</protein>
<dbReference type="RefSeq" id="WP_175227344.1">
    <property type="nucleotide sequence ID" value="NZ_CADIKH010000013.1"/>
</dbReference>
<accession>A0A6J5DWI2</accession>
<proteinExistence type="predicted"/>
<organism evidence="3 4">
    <name type="scientific">Paraburkholderia humisilvae</name>
    <dbReference type="NCBI Taxonomy" id="627669"/>
    <lineage>
        <taxon>Bacteria</taxon>
        <taxon>Pseudomonadati</taxon>
        <taxon>Pseudomonadota</taxon>
        <taxon>Betaproteobacteria</taxon>
        <taxon>Burkholderiales</taxon>
        <taxon>Burkholderiaceae</taxon>
        <taxon>Paraburkholderia</taxon>
    </lineage>
</organism>
<dbReference type="PANTHER" id="PTHR34310:SF9">
    <property type="entry name" value="BLR5716 PROTEIN"/>
    <property type="match status" value="1"/>
</dbReference>
<evidence type="ECO:0000313" key="4">
    <source>
        <dbReference type="Proteomes" id="UP000494363"/>
    </source>
</evidence>
<dbReference type="EMBL" id="CADIKH010000013">
    <property type="protein sequence ID" value="CAB3757641.1"/>
    <property type="molecule type" value="Genomic_DNA"/>
</dbReference>
<reference evidence="3 4" key="1">
    <citation type="submission" date="2020-04" db="EMBL/GenBank/DDBJ databases">
        <authorList>
            <person name="De Canck E."/>
        </authorList>
    </citation>
    <scope>NUCLEOTIDE SEQUENCE [LARGE SCALE GENOMIC DNA]</scope>
    <source>
        <strain evidence="3 4">LMG 29542</strain>
    </source>
</reference>
<evidence type="ECO:0000259" key="2">
    <source>
        <dbReference type="Pfam" id="PF04248"/>
    </source>
</evidence>
<dbReference type="Proteomes" id="UP000494363">
    <property type="component" value="Unassembled WGS sequence"/>
</dbReference>
<dbReference type="AlphaFoldDB" id="A0A6J5DWI2"/>
<gene>
    <name evidence="3" type="ORF">LMG29542_03101</name>
</gene>
<sequence length="150" mass="16226">MSGVPTDGGESRGASQEPGAARHGARPDAAAAGQPAEHRVSISPNRHRVRVIHRGITVADTQSALTLVETGVPDVFYFPRADVNMARLERSTHSSRCPHKGDASYFHLRTEDGIVENAAWSYEAPIDGAVQIKGYLAFYASRVDRIDQTS</sequence>
<dbReference type="InterPro" id="IPR007361">
    <property type="entry name" value="DUF427"/>
</dbReference>
<dbReference type="Pfam" id="PF04248">
    <property type="entry name" value="NTP_transf_9"/>
    <property type="match status" value="1"/>
</dbReference>
<feature type="region of interest" description="Disordered" evidence="1">
    <location>
        <begin position="1"/>
        <end position="45"/>
    </location>
</feature>